<feature type="domain" description="DDH" evidence="1">
    <location>
        <begin position="16"/>
        <end position="168"/>
    </location>
</feature>
<name>A0A098LHD5_9BACT</name>
<dbReference type="InterPro" id="IPR038763">
    <property type="entry name" value="DHH_sf"/>
</dbReference>
<dbReference type="PANTHER" id="PTHR47618:SF1">
    <property type="entry name" value="BIFUNCTIONAL OLIGORIBONUCLEASE AND PAP PHOSPHATASE NRNA"/>
    <property type="match status" value="1"/>
</dbReference>
<keyword evidence="4" id="KW-1185">Reference proteome</keyword>
<dbReference type="EMBL" id="BBLT01000007">
    <property type="protein sequence ID" value="GAL86386.1"/>
    <property type="molecule type" value="Genomic_DNA"/>
</dbReference>
<dbReference type="Gene3D" id="3.10.310.30">
    <property type="match status" value="1"/>
</dbReference>
<sequence>MNPYKEIENEILNASHILITAHKSPDGDSVGSSLGLLHFIERLGKKAVIGHPDPAPEFLQWLEGIDSILYMERDGEVLKNHFQKADLIFCLDYNATDRVGPEMQQLLKSTSAKKIMIDHHLNPENFVDITVSATEVCSTAQLIYELIEQSGHADLLSEKIGTALYLGILTDTGSFRFPSVQPRTHEILGKLLGAGVSHHLIHEQLNDNNTVARLQLQGYAMSEKLEILDSCHAAIISLTEAELTRFKAQKGDTDGLANLALSIKGIRIAVCLYEKEGKIKMSFRSKGQENPVNILAEEHFDGGGHANASGGISELGMDATLKKLKTLLPVYYKSDK</sequence>
<dbReference type="Gene3D" id="3.90.1640.10">
    <property type="entry name" value="inorganic pyrophosphatase (n-terminal core)"/>
    <property type="match status" value="1"/>
</dbReference>
<dbReference type="OrthoDB" id="9803668at2"/>
<dbReference type="Pfam" id="PF01368">
    <property type="entry name" value="DHH"/>
    <property type="match status" value="1"/>
</dbReference>
<feature type="domain" description="DHHA1" evidence="2">
    <location>
        <begin position="245"/>
        <end position="314"/>
    </location>
</feature>
<evidence type="ECO:0000259" key="2">
    <source>
        <dbReference type="Pfam" id="PF02272"/>
    </source>
</evidence>
<evidence type="ECO:0000313" key="4">
    <source>
        <dbReference type="Proteomes" id="UP000030185"/>
    </source>
</evidence>
<comment type="caution">
    <text evidence="3">The sequence shown here is derived from an EMBL/GenBank/DDBJ whole genome shotgun (WGS) entry which is preliminary data.</text>
</comment>
<protein>
    <submittedName>
        <fullName evidence="3">Phosphoesterase</fullName>
    </submittedName>
</protein>
<dbReference type="Proteomes" id="UP000030185">
    <property type="component" value="Unassembled WGS sequence"/>
</dbReference>
<gene>
    <name evidence="3" type="ORF">MYP_3615</name>
</gene>
<evidence type="ECO:0000313" key="3">
    <source>
        <dbReference type="EMBL" id="GAL86386.1"/>
    </source>
</evidence>
<proteinExistence type="predicted"/>
<organism evidence="3 4">
    <name type="scientific">Sporocytophaga myxococcoides</name>
    <dbReference type="NCBI Taxonomy" id="153721"/>
    <lineage>
        <taxon>Bacteria</taxon>
        <taxon>Pseudomonadati</taxon>
        <taxon>Bacteroidota</taxon>
        <taxon>Cytophagia</taxon>
        <taxon>Cytophagales</taxon>
        <taxon>Cytophagaceae</taxon>
        <taxon>Sporocytophaga</taxon>
    </lineage>
</organism>
<dbReference type="RefSeq" id="WP_045466130.1">
    <property type="nucleotide sequence ID" value="NZ_BBLT01000007.1"/>
</dbReference>
<dbReference type="PANTHER" id="PTHR47618">
    <property type="entry name" value="BIFUNCTIONAL OLIGORIBONUCLEASE AND PAP PHOSPHATASE NRNA"/>
    <property type="match status" value="1"/>
</dbReference>
<dbReference type="GO" id="GO:0003676">
    <property type="term" value="F:nucleic acid binding"/>
    <property type="evidence" value="ECO:0007669"/>
    <property type="project" value="InterPro"/>
</dbReference>
<accession>A0A098LHD5</accession>
<dbReference type="InterPro" id="IPR001667">
    <property type="entry name" value="DDH_dom"/>
</dbReference>
<reference evidence="3 4" key="1">
    <citation type="submission" date="2014-09" db="EMBL/GenBank/DDBJ databases">
        <title>Sporocytophaga myxococcoides PG-01 genome sequencing.</title>
        <authorList>
            <person name="Liu L."/>
            <person name="Gao P.J."/>
            <person name="Chen G.J."/>
            <person name="Wang L.S."/>
        </authorList>
    </citation>
    <scope>NUCLEOTIDE SEQUENCE [LARGE SCALE GENOMIC DNA]</scope>
    <source>
        <strain evidence="3 4">PG-01</strain>
    </source>
</reference>
<dbReference type="STRING" id="153721.MYP_3615"/>
<evidence type="ECO:0000259" key="1">
    <source>
        <dbReference type="Pfam" id="PF01368"/>
    </source>
</evidence>
<dbReference type="InterPro" id="IPR051319">
    <property type="entry name" value="Oligoribo/pAp-PDE_c-di-AMP_PDE"/>
</dbReference>
<dbReference type="SUPFAM" id="SSF64182">
    <property type="entry name" value="DHH phosphoesterases"/>
    <property type="match status" value="1"/>
</dbReference>
<dbReference type="eggNOG" id="COG0618">
    <property type="taxonomic scope" value="Bacteria"/>
</dbReference>
<dbReference type="InterPro" id="IPR003156">
    <property type="entry name" value="DHHA1_dom"/>
</dbReference>
<dbReference type="Pfam" id="PF02272">
    <property type="entry name" value="DHHA1"/>
    <property type="match status" value="1"/>
</dbReference>
<dbReference type="AlphaFoldDB" id="A0A098LHD5"/>